<dbReference type="GeneID" id="54466155"/>
<reference evidence="4" key="3">
    <citation type="submission" date="2025-04" db="UniProtKB">
        <authorList>
            <consortium name="RefSeq"/>
        </authorList>
    </citation>
    <scope>IDENTIFICATION</scope>
    <source>
        <strain evidence="4">CBS 304.34</strain>
    </source>
</reference>
<evidence type="ECO:0000313" key="2">
    <source>
        <dbReference type="EMBL" id="KAF2812236.1"/>
    </source>
</evidence>
<keyword evidence="3" id="KW-1185">Reference proteome</keyword>
<reference evidence="2 4" key="1">
    <citation type="journal article" date="2020" name="Stud. Mycol.">
        <title>101 Dothideomycetes genomes: a test case for predicting lifestyles and emergence of pathogens.</title>
        <authorList>
            <person name="Haridas S."/>
            <person name="Albert R."/>
            <person name="Binder M."/>
            <person name="Bloem J."/>
            <person name="Labutti K."/>
            <person name="Salamov A."/>
            <person name="Andreopoulos B."/>
            <person name="Baker S."/>
            <person name="Barry K."/>
            <person name="Bills G."/>
            <person name="Bluhm B."/>
            <person name="Cannon C."/>
            <person name="Castanera R."/>
            <person name="Culley D."/>
            <person name="Daum C."/>
            <person name="Ezra D."/>
            <person name="Gonzalez J."/>
            <person name="Henrissat B."/>
            <person name="Kuo A."/>
            <person name="Liang C."/>
            <person name="Lipzen A."/>
            <person name="Lutzoni F."/>
            <person name="Magnuson J."/>
            <person name="Mondo S."/>
            <person name="Nolan M."/>
            <person name="Ohm R."/>
            <person name="Pangilinan J."/>
            <person name="Park H.-J."/>
            <person name="Ramirez L."/>
            <person name="Alfaro M."/>
            <person name="Sun H."/>
            <person name="Tritt A."/>
            <person name="Yoshinaga Y."/>
            <person name="Zwiers L.-H."/>
            <person name="Turgeon B."/>
            <person name="Goodwin S."/>
            <person name="Spatafora J."/>
            <person name="Crous P."/>
            <person name="Grigoriev I."/>
        </authorList>
    </citation>
    <scope>NUCLEOTIDE SEQUENCE</scope>
    <source>
        <strain evidence="2 4">CBS 304.34</strain>
    </source>
</reference>
<dbReference type="Proteomes" id="UP000504636">
    <property type="component" value="Unplaced"/>
</dbReference>
<organism evidence="2">
    <name type="scientific">Mytilinidion resinicola</name>
    <dbReference type="NCBI Taxonomy" id="574789"/>
    <lineage>
        <taxon>Eukaryota</taxon>
        <taxon>Fungi</taxon>
        <taxon>Dikarya</taxon>
        <taxon>Ascomycota</taxon>
        <taxon>Pezizomycotina</taxon>
        <taxon>Dothideomycetes</taxon>
        <taxon>Pleosporomycetidae</taxon>
        <taxon>Mytilinidiales</taxon>
        <taxon>Mytilinidiaceae</taxon>
        <taxon>Mytilinidion</taxon>
    </lineage>
</organism>
<dbReference type="AlphaFoldDB" id="A0A6A6YTF8"/>
<feature type="compositionally biased region" description="Polar residues" evidence="1">
    <location>
        <begin position="116"/>
        <end position="127"/>
    </location>
</feature>
<name>A0A6A6YTF8_9PEZI</name>
<proteinExistence type="predicted"/>
<feature type="compositionally biased region" description="Low complexity" evidence="1">
    <location>
        <begin position="96"/>
        <end position="106"/>
    </location>
</feature>
<evidence type="ECO:0000313" key="4">
    <source>
        <dbReference type="RefSeq" id="XP_033579200.1"/>
    </source>
</evidence>
<gene>
    <name evidence="2 4" type="ORF">BDZ99DRAFT_518095</name>
</gene>
<feature type="region of interest" description="Disordered" evidence="1">
    <location>
        <begin position="96"/>
        <end position="127"/>
    </location>
</feature>
<dbReference type="EMBL" id="MU003697">
    <property type="protein sequence ID" value="KAF2812236.1"/>
    <property type="molecule type" value="Genomic_DNA"/>
</dbReference>
<evidence type="ECO:0000313" key="3">
    <source>
        <dbReference type="Proteomes" id="UP000504636"/>
    </source>
</evidence>
<accession>A0A6A6YTF8</accession>
<dbReference type="RefSeq" id="XP_033579200.1">
    <property type="nucleotide sequence ID" value="XM_033725262.1"/>
</dbReference>
<sequence length="410" mass="46761">MDHTPWGLSDEGEQTPAPTPYAILGQITGAGPRSTTASSSTIYDREYIHRAPSLGRLPSLPQYRERKVEHTLDDEAQKRQNLGSAGWKWAESDVNATAKQAAQKDATPSEPPLERNGTNTTTQLPILTNTIPVPPLPAGMTAATPCLPGIPWELRKQILDELFEFREGPIGPYYYASHTFFIQRFSKSIHTRSAELAWLQGPNAVFHPPPPSPDYTTWPMEDNNNLLEYRGFPIQSPNGGDRWLKTKLKLLRQWDCTPRSLVFMLTKQWLLRYAYTQLDPENTVIINPEIYPYSGSHLGDLHVDRHVEVMNVPKRTFRPLIHSIAINIYLSGAHLVEVLFQKVDDVYLLRKNHSFTGLKSLMVNDFIEEHKVWGRIRSINISFEKFENERGIKDMLKAICPHIRMFNPTN</sequence>
<evidence type="ECO:0000256" key="1">
    <source>
        <dbReference type="SAM" id="MobiDB-lite"/>
    </source>
</evidence>
<protein>
    <submittedName>
        <fullName evidence="2 4">Uncharacterized protein</fullName>
    </submittedName>
</protein>
<reference evidence="4" key="2">
    <citation type="submission" date="2020-04" db="EMBL/GenBank/DDBJ databases">
        <authorList>
            <consortium name="NCBI Genome Project"/>
        </authorList>
    </citation>
    <scope>NUCLEOTIDE SEQUENCE</scope>
    <source>
        <strain evidence="4">CBS 304.34</strain>
    </source>
</reference>